<feature type="transmembrane region" description="Helical" evidence="1">
    <location>
        <begin position="204"/>
        <end position="222"/>
    </location>
</feature>
<feature type="transmembrane region" description="Helical" evidence="1">
    <location>
        <begin position="87"/>
        <end position="103"/>
    </location>
</feature>
<comment type="caution">
    <text evidence="2">The sequence shown here is derived from an EMBL/GenBank/DDBJ whole genome shotgun (WGS) entry which is preliminary data.</text>
</comment>
<sequence length="227" mass="25983">MKTMTLAQQLKIDIFTALRQNAKPGVALQCFALLIAVSYFYWPDAQRLFSALAAMKAEFGWVYSAIATALFGGVIPVLLLRTLGYQAADFGIELVCVALFWAYKGVEVDLFYQLQSWLFGSKLDVATVVTKVVVDQFIYSAFWSVPTIAVFYLWKDLGFPRHHFLKYIDKEFWLRRVFAMTISNWLIWIPAVCVIYMMPADLQLPLFNIVLLFFGMLVAVLSKNERV</sequence>
<evidence type="ECO:0000313" key="2">
    <source>
        <dbReference type="EMBL" id="NLS14820.1"/>
    </source>
</evidence>
<keyword evidence="3" id="KW-1185">Reference proteome</keyword>
<feature type="transmembrane region" description="Helical" evidence="1">
    <location>
        <begin position="137"/>
        <end position="154"/>
    </location>
</feature>
<accession>A0A7X8TU33</accession>
<feature type="transmembrane region" description="Helical" evidence="1">
    <location>
        <begin position="21"/>
        <end position="41"/>
    </location>
</feature>
<evidence type="ECO:0000256" key="1">
    <source>
        <dbReference type="SAM" id="Phobius"/>
    </source>
</evidence>
<dbReference type="EMBL" id="JABAIK010000030">
    <property type="protein sequence ID" value="NLS14820.1"/>
    <property type="molecule type" value="Genomic_DNA"/>
</dbReference>
<evidence type="ECO:0000313" key="3">
    <source>
        <dbReference type="Proteomes" id="UP000535589"/>
    </source>
</evidence>
<keyword evidence="1" id="KW-0472">Membrane</keyword>
<protein>
    <submittedName>
        <fullName evidence="2">Uncharacterized protein</fullName>
    </submittedName>
</protein>
<feature type="transmembrane region" description="Helical" evidence="1">
    <location>
        <begin position="174"/>
        <end position="198"/>
    </location>
</feature>
<dbReference type="AlphaFoldDB" id="A0A7X8TU33"/>
<gene>
    <name evidence="2" type="ORF">HGP28_18335</name>
</gene>
<name>A0A7X8TU33_9VIBR</name>
<dbReference type="RefSeq" id="WP_168837894.1">
    <property type="nucleotide sequence ID" value="NZ_JABAIK010000030.1"/>
</dbReference>
<reference evidence="2 3" key="1">
    <citation type="submission" date="2020-04" db="EMBL/GenBank/DDBJ databases">
        <title>Vibrio sp. SM6, a novel species isolated from seawater.</title>
        <authorList>
            <person name="Wang X."/>
        </authorList>
    </citation>
    <scope>NUCLEOTIDE SEQUENCE [LARGE SCALE GENOMIC DNA]</scope>
    <source>
        <strain evidence="2 3">SM6</strain>
    </source>
</reference>
<organism evidence="2 3">
    <name type="scientific">Vibrio agarilyticus</name>
    <dbReference type="NCBI Taxonomy" id="2726741"/>
    <lineage>
        <taxon>Bacteria</taxon>
        <taxon>Pseudomonadati</taxon>
        <taxon>Pseudomonadota</taxon>
        <taxon>Gammaproteobacteria</taxon>
        <taxon>Vibrionales</taxon>
        <taxon>Vibrionaceae</taxon>
        <taxon>Vibrio</taxon>
    </lineage>
</organism>
<dbReference type="Proteomes" id="UP000535589">
    <property type="component" value="Unassembled WGS sequence"/>
</dbReference>
<keyword evidence="1" id="KW-1133">Transmembrane helix</keyword>
<keyword evidence="1" id="KW-0812">Transmembrane</keyword>
<proteinExistence type="predicted"/>
<feature type="transmembrane region" description="Helical" evidence="1">
    <location>
        <begin position="61"/>
        <end position="80"/>
    </location>
</feature>